<dbReference type="InterPro" id="IPR013815">
    <property type="entry name" value="ATP_grasp_subdomain_1"/>
</dbReference>
<keyword evidence="1" id="KW-0547">Nucleotide-binding</keyword>
<dbReference type="InterPro" id="IPR011761">
    <property type="entry name" value="ATP-grasp"/>
</dbReference>
<dbReference type="GO" id="GO:0046872">
    <property type="term" value="F:metal ion binding"/>
    <property type="evidence" value="ECO:0007669"/>
    <property type="project" value="InterPro"/>
</dbReference>
<reference evidence="3" key="1">
    <citation type="submission" date="2022-10" db="EMBL/GenBank/DDBJ databases">
        <title>The complete genomes of actinobacterial strains from the NBC collection.</title>
        <authorList>
            <person name="Joergensen T.S."/>
            <person name="Alvarez Arevalo M."/>
            <person name="Sterndorff E.B."/>
            <person name="Faurdal D."/>
            <person name="Vuksanovic O."/>
            <person name="Mourched A.-S."/>
            <person name="Charusanti P."/>
            <person name="Shaw S."/>
            <person name="Blin K."/>
            <person name="Weber T."/>
        </authorList>
    </citation>
    <scope>NUCLEOTIDE SEQUENCE</scope>
    <source>
        <strain evidence="3">NBC_00003</strain>
    </source>
</reference>
<proteinExistence type="predicted"/>
<dbReference type="Gene3D" id="3.30.470.20">
    <property type="entry name" value="ATP-grasp fold, B domain"/>
    <property type="match status" value="1"/>
</dbReference>
<sequence length="334" mass="35438">MPADPYRILVTGVGANPGFGLTRGLARLGHKVVAADAHPLAPGFLLPNVVPQVIPLATDPAYPDAMAKLCRDLAVDAVVAGIENDVPPLLDMAPQLAADGVRLWLPDADSVRACIDKAVFHEVLTEHGIMTPRTWRPEAIGQVPDGTELVVKPRRGHGAQHVHFVSKPEHVRVLCELVPEPLVQERVYGTEFTADCLVDRTGRASAILRRRDLVKGGLSTVSTTFEDPAVRDRVMKTLAAVRAQGVCCVQGFICEGGTVTITELNVRIAGGFPLAEAAGADLVGQMANGLFGLPVDHERLTYRTGMFLTNYVETLAVGDAAELALTAGAKGGLS</sequence>
<protein>
    <submittedName>
        <fullName evidence="3">ATP-grasp domain-containing protein</fullName>
    </submittedName>
</protein>
<dbReference type="Pfam" id="PF15632">
    <property type="entry name" value="ATPgrasp_Ter"/>
    <property type="match status" value="1"/>
</dbReference>
<dbReference type="InterPro" id="IPR036291">
    <property type="entry name" value="NAD(P)-bd_dom_sf"/>
</dbReference>
<feature type="domain" description="ATP-grasp" evidence="2">
    <location>
        <begin position="121"/>
        <end position="291"/>
    </location>
</feature>
<dbReference type="Gene3D" id="3.40.50.20">
    <property type="match status" value="1"/>
</dbReference>
<evidence type="ECO:0000313" key="3">
    <source>
        <dbReference type="EMBL" id="WTW63199.1"/>
    </source>
</evidence>
<evidence type="ECO:0000259" key="2">
    <source>
        <dbReference type="PROSITE" id="PS50975"/>
    </source>
</evidence>
<organism evidence="3">
    <name type="scientific">Streptomyces sp. NBC_00003</name>
    <dbReference type="NCBI Taxonomy" id="2903608"/>
    <lineage>
        <taxon>Bacteria</taxon>
        <taxon>Bacillati</taxon>
        <taxon>Actinomycetota</taxon>
        <taxon>Actinomycetes</taxon>
        <taxon>Kitasatosporales</taxon>
        <taxon>Streptomycetaceae</taxon>
        <taxon>Streptomyces</taxon>
    </lineage>
</organism>
<dbReference type="AlphaFoldDB" id="A0AAU2V900"/>
<keyword evidence="1" id="KW-0067">ATP-binding</keyword>
<name>A0AAU2V900_9ACTN</name>
<gene>
    <name evidence="3" type="ORF">OG549_22505</name>
</gene>
<accession>A0AAU2V900</accession>
<dbReference type="PROSITE" id="PS50975">
    <property type="entry name" value="ATP_GRASP"/>
    <property type="match status" value="1"/>
</dbReference>
<evidence type="ECO:0000256" key="1">
    <source>
        <dbReference type="PROSITE-ProRule" id="PRU00409"/>
    </source>
</evidence>
<dbReference type="GO" id="GO:0005524">
    <property type="term" value="F:ATP binding"/>
    <property type="evidence" value="ECO:0007669"/>
    <property type="project" value="UniProtKB-UniRule"/>
</dbReference>
<dbReference type="SUPFAM" id="SSF56059">
    <property type="entry name" value="Glutathione synthetase ATP-binding domain-like"/>
    <property type="match status" value="1"/>
</dbReference>
<dbReference type="SUPFAM" id="SSF51735">
    <property type="entry name" value="NAD(P)-binding Rossmann-fold domains"/>
    <property type="match status" value="1"/>
</dbReference>
<dbReference type="EMBL" id="CP108318">
    <property type="protein sequence ID" value="WTW63199.1"/>
    <property type="molecule type" value="Genomic_DNA"/>
</dbReference>
<dbReference type="Gene3D" id="3.30.1490.20">
    <property type="entry name" value="ATP-grasp fold, A domain"/>
    <property type="match status" value="1"/>
</dbReference>